<dbReference type="STRING" id="1097556.R4X7K0"/>
<keyword evidence="2 6" id="KW-0812">Transmembrane</keyword>
<comment type="caution">
    <text evidence="9">The sequence shown here is derived from an EMBL/GenBank/DDBJ whole genome shotgun (WGS) entry which is preliminary data.</text>
</comment>
<reference evidence="9 10" key="1">
    <citation type="journal article" date="2013" name="MBio">
        <title>Genome sequencing of the plant pathogen Taphrina deformans, the causal agent of peach leaf curl.</title>
        <authorList>
            <person name="Cisse O.H."/>
            <person name="Almeida J.M.G.C.F."/>
            <person name="Fonseca A."/>
            <person name="Kumar A.A."/>
            <person name="Salojaervi J."/>
            <person name="Overmyer K."/>
            <person name="Hauser P.M."/>
            <person name="Pagni M."/>
        </authorList>
    </citation>
    <scope>NUCLEOTIDE SEQUENCE [LARGE SCALE GENOMIC DNA]</scope>
    <source>
        <strain evidence="10">PYCC 5710 / ATCC 11124 / CBS 356.35 / IMI 108563 / JCM 9778 / NBRC 8474</strain>
    </source>
</reference>
<name>R4X7K0_TAPDE</name>
<feature type="compositionally biased region" description="Basic residues" evidence="5">
    <location>
        <begin position="490"/>
        <end position="503"/>
    </location>
</feature>
<evidence type="ECO:0000256" key="2">
    <source>
        <dbReference type="ARBA" id="ARBA00022692"/>
    </source>
</evidence>
<dbReference type="SMART" id="SM00693">
    <property type="entry name" value="DysFN"/>
    <property type="match status" value="1"/>
</dbReference>
<dbReference type="VEuPathDB" id="FungiDB:TAPDE_001079"/>
<feature type="domain" description="Peroxin/Ferlin" evidence="8">
    <location>
        <begin position="367"/>
        <end position="400"/>
    </location>
</feature>
<organism evidence="9 10">
    <name type="scientific">Taphrina deformans (strain PYCC 5710 / ATCC 11124 / CBS 356.35 / IMI 108563 / JCM 9778 / NBRC 8474)</name>
    <name type="common">Peach leaf curl fungus</name>
    <name type="synonym">Lalaria deformans</name>
    <dbReference type="NCBI Taxonomy" id="1097556"/>
    <lineage>
        <taxon>Eukaryota</taxon>
        <taxon>Fungi</taxon>
        <taxon>Dikarya</taxon>
        <taxon>Ascomycota</taxon>
        <taxon>Taphrinomycotina</taxon>
        <taxon>Taphrinomycetes</taxon>
        <taxon>Taphrinales</taxon>
        <taxon>Taphrinaceae</taxon>
        <taxon>Taphrina</taxon>
    </lineage>
</organism>
<feature type="domain" description="Peroxin/Ferlin" evidence="7">
    <location>
        <begin position="284"/>
        <end position="358"/>
    </location>
</feature>
<proteinExistence type="predicted"/>
<dbReference type="GO" id="GO:0012505">
    <property type="term" value="C:endomembrane system"/>
    <property type="evidence" value="ECO:0007669"/>
    <property type="project" value="UniProtKB-SubCell"/>
</dbReference>
<evidence type="ECO:0000256" key="4">
    <source>
        <dbReference type="ARBA" id="ARBA00023136"/>
    </source>
</evidence>
<protein>
    <submittedName>
        <fullName evidence="9">Integral peroxisomal membrane protein</fullName>
    </submittedName>
</protein>
<feature type="region of interest" description="Disordered" evidence="5">
    <location>
        <begin position="310"/>
        <end position="339"/>
    </location>
</feature>
<gene>
    <name evidence="9" type="ORF">TAPDE_001079</name>
</gene>
<keyword evidence="3 6" id="KW-1133">Transmembrane helix</keyword>
<dbReference type="GO" id="GO:0007031">
    <property type="term" value="P:peroxisome organization"/>
    <property type="evidence" value="ECO:0007669"/>
    <property type="project" value="UniProtKB-ARBA"/>
</dbReference>
<dbReference type="PANTHER" id="PTHR31679">
    <property type="entry name" value="PEROXISOMAL MEMBRANE PROTEIN PEX30-RELATED"/>
    <property type="match status" value="1"/>
</dbReference>
<dbReference type="PANTHER" id="PTHR31679:SF2">
    <property type="entry name" value="PEROXISOMAL MEMBRANE PROTEIN PEX30-RELATED"/>
    <property type="match status" value="1"/>
</dbReference>
<feature type="transmembrane region" description="Helical" evidence="6">
    <location>
        <begin position="183"/>
        <end position="203"/>
    </location>
</feature>
<dbReference type="EMBL" id="CAHR02000037">
    <property type="protein sequence ID" value="CCG81375.1"/>
    <property type="molecule type" value="Genomic_DNA"/>
</dbReference>
<comment type="subcellular location">
    <subcellularLocation>
        <location evidence="1">Endomembrane system</location>
        <topology evidence="1">Multi-pass membrane protein</topology>
    </subcellularLocation>
</comment>
<feature type="compositionally biased region" description="Polar residues" evidence="5">
    <location>
        <begin position="413"/>
        <end position="428"/>
    </location>
</feature>
<feature type="region of interest" description="Disordered" evidence="5">
    <location>
        <begin position="1"/>
        <end position="31"/>
    </location>
</feature>
<evidence type="ECO:0000313" key="10">
    <source>
        <dbReference type="Proteomes" id="UP000013776"/>
    </source>
</evidence>
<feature type="transmembrane region" description="Helical" evidence="6">
    <location>
        <begin position="75"/>
        <end position="104"/>
    </location>
</feature>
<dbReference type="InterPro" id="IPR006614">
    <property type="entry name" value="Peroxin/Ferlin"/>
</dbReference>
<evidence type="ECO:0000256" key="5">
    <source>
        <dbReference type="SAM" id="MobiDB-lite"/>
    </source>
</evidence>
<keyword evidence="10" id="KW-1185">Reference proteome</keyword>
<dbReference type="eggNOG" id="ENOG502QT80">
    <property type="taxonomic scope" value="Eukaryota"/>
</dbReference>
<dbReference type="OrthoDB" id="5586090at2759"/>
<evidence type="ECO:0000256" key="1">
    <source>
        <dbReference type="ARBA" id="ARBA00004127"/>
    </source>
</evidence>
<dbReference type="Pfam" id="PF06398">
    <property type="entry name" value="Pex24p"/>
    <property type="match status" value="1"/>
</dbReference>
<keyword evidence="4 6" id="KW-0472">Membrane</keyword>
<dbReference type="SMART" id="SM00694">
    <property type="entry name" value="DysFC"/>
    <property type="match status" value="1"/>
</dbReference>
<accession>R4X7K0</accession>
<dbReference type="Proteomes" id="UP000013776">
    <property type="component" value="Unassembled WGS sequence"/>
</dbReference>
<dbReference type="InterPro" id="IPR010482">
    <property type="entry name" value="TECPR1-like_DysF"/>
</dbReference>
<dbReference type="AlphaFoldDB" id="R4X7K0"/>
<sequence length="512" mass="56848">MSGPRTSIRPKQVFASFDPDSSPAGMTTHRPSASLLKDTPPSIIVALSHLAPIVRNLNRILALITWTGRDNWSSFLLLAAFWLLCLYGDVVFHYAGNWVVLFFLGVGYFRKRTQTTGIVHAIEEGDNPITTGIEDTQKVMDATLYEIDCLRARCHLLSSTAQPLYRLFTWEDPQQSAMVGMRLALVTPLYVAALWFFTVRVLLLVTGTFLLTFTSPWFKVILTVCWRLRIVRRLASAVVGADYLPAETDIRQILTPSSATAAAVSSPADATRSNLASPRSGDSRFTTTIAVIENQRRWLGLGWTPSLLPHERAPFTDTDDRPGAAPENTALPAPKTTGEGAVSRTVHWTWLDPAWRIERDRGRDGEGWLYFDNAWRHPTPTEEFGKYTRRRRWIRNAECHESVQAPPAASEAPSRTLSPQKVTVSTHSLHADETVPSPSPPTVAFVATQDRDEGTKVGDSPSGPDQGPRREWRLVDGGGRELVTTNHVPTIKKRPLALRRKSSRASNVSLPA</sequence>
<evidence type="ECO:0000256" key="3">
    <source>
        <dbReference type="ARBA" id="ARBA00022989"/>
    </source>
</evidence>
<feature type="compositionally biased region" description="Basic and acidic residues" evidence="5">
    <location>
        <begin position="310"/>
        <end position="322"/>
    </location>
</feature>
<dbReference type="InterPro" id="IPR052646">
    <property type="entry name" value="Peroxisomal_PEX28-32"/>
</dbReference>
<evidence type="ECO:0000259" key="7">
    <source>
        <dbReference type="SMART" id="SM00693"/>
    </source>
</evidence>
<evidence type="ECO:0000259" key="8">
    <source>
        <dbReference type="SMART" id="SM00694"/>
    </source>
</evidence>
<evidence type="ECO:0000313" key="9">
    <source>
        <dbReference type="EMBL" id="CCG81375.1"/>
    </source>
</evidence>
<evidence type="ECO:0000256" key="6">
    <source>
        <dbReference type="SAM" id="Phobius"/>
    </source>
</evidence>
<feature type="region of interest" description="Disordered" evidence="5">
    <location>
        <begin position="402"/>
        <end position="512"/>
    </location>
</feature>
<dbReference type="GO" id="GO:0005778">
    <property type="term" value="C:peroxisomal membrane"/>
    <property type="evidence" value="ECO:0007669"/>
    <property type="project" value="TreeGrafter"/>
</dbReference>